<keyword evidence="1" id="KW-0805">Transcription regulation</keyword>
<dbReference type="SUPFAM" id="SSF46785">
    <property type="entry name" value="Winged helix' DNA-binding domain"/>
    <property type="match status" value="1"/>
</dbReference>
<evidence type="ECO:0000259" key="4">
    <source>
        <dbReference type="PROSITE" id="PS51000"/>
    </source>
</evidence>
<accession>A0AB38FCR2</accession>
<dbReference type="InterPro" id="IPR001034">
    <property type="entry name" value="DeoR_HTH"/>
</dbReference>
<reference evidence="5 6" key="1">
    <citation type="submission" date="2018-06" db="EMBL/GenBank/DDBJ databases">
        <authorList>
            <consortium name="Pathogen Informatics"/>
            <person name="Doyle S."/>
        </authorList>
    </citation>
    <scope>NUCLEOTIDE SEQUENCE [LARGE SCALE GENOMIC DNA]</scope>
    <source>
        <strain evidence="5 6">NCTC13229</strain>
    </source>
</reference>
<dbReference type="GO" id="GO:0003700">
    <property type="term" value="F:DNA-binding transcription factor activity"/>
    <property type="evidence" value="ECO:0007669"/>
    <property type="project" value="InterPro"/>
</dbReference>
<dbReference type="Proteomes" id="UP000251211">
    <property type="component" value="Unassembled WGS sequence"/>
</dbReference>
<evidence type="ECO:0000313" key="5">
    <source>
        <dbReference type="EMBL" id="SPZ39274.1"/>
    </source>
</evidence>
<dbReference type="Gene3D" id="1.10.10.10">
    <property type="entry name" value="Winged helix-like DNA-binding domain superfamily/Winged helix DNA-binding domain"/>
    <property type="match status" value="1"/>
</dbReference>
<gene>
    <name evidence="5" type="primary">glpR_2</name>
    <name evidence="5" type="ORF">NCTC13229_02753</name>
</gene>
<dbReference type="PANTHER" id="PTHR30363">
    <property type="entry name" value="HTH-TYPE TRANSCRIPTIONAL REGULATOR SRLR-RELATED"/>
    <property type="match status" value="1"/>
</dbReference>
<evidence type="ECO:0000256" key="2">
    <source>
        <dbReference type="ARBA" id="ARBA00023125"/>
    </source>
</evidence>
<proteinExistence type="predicted"/>
<dbReference type="InterPro" id="IPR036388">
    <property type="entry name" value="WH-like_DNA-bd_sf"/>
</dbReference>
<dbReference type="InterPro" id="IPR050313">
    <property type="entry name" value="Carb_Metab_HTH_regulators"/>
</dbReference>
<dbReference type="EMBL" id="UAUI01000011">
    <property type="protein sequence ID" value="SPZ39274.1"/>
    <property type="molecule type" value="Genomic_DNA"/>
</dbReference>
<evidence type="ECO:0000313" key="6">
    <source>
        <dbReference type="Proteomes" id="UP000251211"/>
    </source>
</evidence>
<dbReference type="InterPro" id="IPR036390">
    <property type="entry name" value="WH_DNA-bd_sf"/>
</dbReference>
<dbReference type="InterPro" id="IPR018356">
    <property type="entry name" value="Tscrpt_reg_HTH_DeoR_CS"/>
</dbReference>
<dbReference type="SMART" id="SM01134">
    <property type="entry name" value="DeoRC"/>
    <property type="match status" value="1"/>
</dbReference>
<evidence type="ECO:0000256" key="1">
    <source>
        <dbReference type="ARBA" id="ARBA00023015"/>
    </source>
</evidence>
<dbReference type="InterPro" id="IPR014036">
    <property type="entry name" value="DeoR-like_C"/>
</dbReference>
<sequence>MNKRMTSAQRSENLNQSERHDAITELVLRAGSMRIEELADRFGVSVMTIHRDLDTLAAKGILRKSRGSVTAVATSLVEASIEYRTRQHQPEKQAIAHAAFELVEPGQAVILDDSTTGLALADLLPQRRPLTVITNSQRVLTTLNDQEGIALISTGGQYYQWCDAYMGAVTISALQALRADVFFMSTPAIIGDVCFHQHHETVQVKRAMFEAAQKRVLYADHTKFDQRALHAMAPLSDFDTVIVDAATNQEHIDRLRDAGNDVVVAKPPRRH</sequence>
<dbReference type="PROSITE" id="PS51000">
    <property type="entry name" value="HTH_DEOR_2"/>
    <property type="match status" value="1"/>
</dbReference>
<name>A0AB38FCR2_RHOWR</name>
<dbReference type="PRINTS" id="PR00037">
    <property type="entry name" value="HTHLACR"/>
</dbReference>
<feature type="domain" description="HTH deoR-type" evidence="4">
    <location>
        <begin position="16"/>
        <end position="71"/>
    </location>
</feature>
<evidence type="ECO:0000256" key="3">
    <source>
        <dbReference type="ARBA" id="ARBA00023163"/>
    </source>
</evidence>
<keyword evidence="2" id="KW-0238">DNA-binding</keyword>
<keyword evidence="3" id="KW-0804">Transcription</keyword>
<dbReference type="Pfam" id="PF00455">
    <property type="entry name" value="DeoRC"/>
    <property type="match status" value="1"/>
</dbReference>
<dbReference type="Pfam" id="PF08220">
    <property type="entry name" value="HTH_DeoR"/>
    <property type="match status" value="1"/>
</dbReference>
<dbReference type="AlphaFoldDB" id="A0AB38FCR2"/>
<dbReference type="SMART" id="SM00420">
    <property type="entry name" value="HTH_DEOR"/>
    <property type="match status" value="1"/>
</dbReference>
<dbReference type="PROSITE" id="PS00894">
    <property type="entry name" value="HTH_DEOR_1"/>
    <property type="match status" value="1"/>
</dbReference>
<dbReference type="PANTHER" id="PTHR30363:SF44">
    <property type="entry name" value="AGA OPERON TRANSCRIPTIONAL REPRESSOR-RELATED"/>
    <property type="match status" value="1"/>
</dbReference>
<comment type="caution">
    <text evidence="5">The sequence shown here is derived from an EMBL/GenBank/DDBJ whole genome shotgun (WGS) entry which is preliminary data.</text>
</comment>
<dbReference type="GO" id="GO:0003677">
    <property type="term" value="F:DNA binding"/>
    <property type="evidence" value="ECO:0007669"/>
    <property type="project" value="UniProtKB-KW"/>
</dbReference>
<dbReference type="InterPro" id="IPR037171">
    <property type="entry name" value="NagB/RpiA_transferase-like"/>
</dbReference>
<protein>
    <submittedName>
        <fullName evidence="5">DeoR family transcriptional regulator</fullName>
    </submittedName>
</protein>
<organism evidence="5 6">
    <name type="scientific">Rhodococcus wratislaviensis</name>
    <name type="common">Tsukamurella wratislaviensis</name>
    <dbReference type="NCBI Taxonomy" id="44752"/>
    <lineage>
        <taxon>Bacteria</taxon>
        <taxon>Bacillati</taxon>
        <taxon>Actinomycetota</taxon>
        <taxon>Actinomycetes</taxon>
        <taxon>Mycobacteriales</taxon>
        <taxon>Nocardiaceae</taxon>
        <taxon>Rhodococcus</taxon>
    </lineage>
</organism>
<dbReference type="SUPFAM" id="SSF100950">
    <property type="entry name" value="NagB/RpiA/CoA transferase-like"/>
    <property type="match status" value="1"/>
</dbReference>